<feature type="signal peptide" evidence="1">
    <location>
        <begin position="1"/>
        <end position="17"/>
    </location>
</feature>
<dbReference type="Proteomes" id="UP000051530">
    <property type="component" value="Unassembled WGS sequence"/>
</dbReference>
<feature type="chain" id="PRO_5006399087" evidence="1">
    <location>
        <begin position="18"/>
        <end position="126"/>
    </location>
</feature>
<keyword evidence="3" id="KW-1185">Reference proteome</keyword>
<comment type="caution">
    <text evidence="2">The sequence shown here is derived from an EMBL/GenBank/DDBJ whole genome shotgun (WGS) entry which is preliminary data.</text>
</comment>
<dbReference type="EMBL" id="LGUB01000175">
    <property type="protein sequence ID" value="KRH93941.1"/>
    <property type="molecule type" value="Genomic_DNA"/>
</dbReference>
<reference evidence="2 3" key="1">
    <citation type="submission" date="2015-07" db="EMBL/GenBank/DDBJ databases">
        <title>The genome of Pseudoloma neurophilia, a relevant intracellular parasite of the zebrafish.</title>
        <authorList>
            <person name="Ndikumana S."/>
            <person name="Pelin A."/>
            <person name="Sanders J."/>
            <person name="Corradi N."/>
        </authorList>
    </citation>
    <scope>NUCLEOTIDE SEQUENCE [LARGE SCALE GENOMIC DNA]</scope>
    <source>
        <strain evidence="2 3">MK1</strain>
    </source>
</reference>
<keyword evidence="1" id="KW-0732">Signal</keyword>
<accession>A0A0R0M1C5</accession>
<evidence type="ECO:0000313" key="2">
    <source>
        <dbReference type="EMBL" id="KRH93941.1"/>
    </source>
</evidence>
<protein>
    <submittedName>
        <fullName evidence="2">Uncharacterized protein</fullName>
    </submittedName>
</protein>
<gene>
    <name evidence="2" type="ORF">M153_4790005902</name>
</gene>
<sequence>MLRTLFYLPWIILLIKAHPLDNIKEGITINPPVVDSNKQVSVKPSVSDPENQIESGQTILSDPSKLLFKDDERKTCTLSLFNVLFRLLKDDFFDSLIGKDDELAVNMLKIREEVFKSQKDQESVTK</sequence>
<dbReference type="AlphaFoldDB" id="A0A0R0M1C5"/>
<evidence type="ECO:0000313" key="3">
    <source>
        <dbReference type="Proteomes" id="UP000051530"/>
    </source>
</evidence>
<proteinExistence type="predicted"/>
<name>A0A0R0M1C5_9MICR</name>
<dbReference type="VEuPathDB" id="MicrosporidiaDB:M153_4790005902"/>
<feature type="non-terminal residue" evidence="2">
    <location>
        <position position="126"/>
    </location>
</feature>
<organism evidence="2 3">
    <name type="scientific">Pseudoloma neurophilia</name>
    <dbReference type="NCBI Taxonomy" id="146866"/>
    <lineage>
        <taxon>Eukaryota</taxon>
        <taxon>Fungi</taxon>
        <taxon>Fungi incertae sedis</taxon>
        <taxon>Microsporidia</taxon>
        <taxon>Pseudoloma</taxon>
    </lineage>
</organism>
<evidence type="ECO:0000256" key="1">
    <source>
        <dbReference type="SAM" id="SignalP"/>
    </source>
</evidence>